<protein>
    <recommendedName>
        <fullName evidence="3">Suppressor of fused-like domain-containing protein</fullName>
    </recommendedName>
</protein>
<dbReference type="RefSeq" id="WP_329260224.1">
    <property type="nucleotide sequence ID" value="NZ_CP109011.1"/>
</dbReference>
<sequence length="229" mass="24928">MSSIACTQRDESSRELDYSPVSQKWSFMERELSEAPESGDLLFFRGGGDGPTAHVKNSSITVRRPKMSLSVLLEVGDDEMADPSYCSGITDFLVASLNDVNPAFARVDVTGPWGDDTNLDVVLERRPRYSVDEAREFLRGYSWITVCPDELCSRLGGVSGLAASGAFCRVIPLATGGAVLQSTETLTCFSDDAMRDVFRVLAPVLPAGMPRFDSAHPEVRYVPEDASAM</sequence>
<evidence type="ECO:0000313" key="2">
    <source>
        <dbReference type="Proteomes" id="UP001432168"/>
    </source>
</evidence>
<evidence type="ECO:0008006" key="3">
    <source>
        <dbReference type="Google" id="ProtNLM"/>
    </source>
</evidence>
<name>A0ABZ1WQH6_9ACTN</name>
<accession>A0ABZ1WQH6</accession>
<dbReference type="EMBL" id="CP109011">
    <property type="protein sequence ID" value="WUT41990.1"/>
    <property type="molecule type" value="Genomic_DNA"/>
</dbReference>
<dbReference type="Proteomes" id="UP001432168">
    <property type="component" value="Chromosome"/>
</dbReference>
<reference evidence="1" key="1">
    <citation type="submission" date="2022-10" db="EMBL/GenBank/DDBJ databases">
        <title>The complete genomes of actinobacterial strains from the NBC collection.</title>
        <authorList>
            <person name="Joergensen T.S."/>
            <person name="Alvarez Arevalo M."/>
            <person name="Sterndorff E.B."/>
            <person name="Faurdal D."/>
            <person name="Vuksanovic O."/>
            <person name="Mourched A.-S."/>
            <person name="Charusanti P."/>
            <person name="Shaw S."/>
            <person name="Blin K."/>
            <person name="Weber T."/>
        </authorList>
    </citation>
    <scope>NUCLEOTIDE SEQUENCE</scope>
    <source>
        <strain evidence="1">NBC_00686</strain>
    </source>
</reference>
<evidence type="ECO:0000313" key="1">
    <source>
        <dbReference type="EMBL" id="WUT41990.1"/>
    </source>
</evidence>
<gene>
    <name evidence="1" type="ORF">OG929_06765</name>
</gene>
<keyword evidence="2" id="KW-1185">Reference proteome</keyword>
<proteinExistence type="predicted"/>
<organism evidence="1 2">
    <name type="scientific">Streptomyces pseudovenezuelae</name>
    <dbReference type="NCBI Taxonomy" id="67350"/>
    <lineage>
        <taxon>Bacteria</taxon>
        <taxon>Bacillati</taxon>
        <taxon>Actinomycetota</taxon>
        <taxon>Actinomycetes</taxon>
        <taxon>Kitasatosporales</taxon>
        <taxon>Streptomycetaceae</taxon>
        <taxon>Streptomyces</taxon>
        <taxon>Streptomyces aurantiacus group</taxon>
    </lineage>
</organism>